<dbReference type="EMBL" id="CM023475">
    <property type="protein sequence ID" value="KAH7946478.1"/>
    <property type="molecule type" value="Genomic_DNA"/>
</dbReference>
<reference evidence="1" key="1">
    <citation type="submission" date="2020-05" db="EMBL/GenBank/DDBJ databases">
        <title>Large-scale comparative analyses of tick genomes elucidate their genetic diversity and vector capacities.</title>
        <authorList>
            <person name="Jia N."/>
            <person name="Wang J."/>
            <person name="Shi W."/>
            <person name="Du L."/>
            <person name="Sun Y."/>
            <person name="Zhan W."/>
            <person name="Jiang J."/>
            <person name="Wang Q."/>
            <person name="Zhang B."/>
            <person name="Ji P."/>
            <person name="Sakyi L.B."/>
            <person name="Cui X."/>
            <person name="Yuan T."/>
            <person name="Jiang B."/>
            <person name="Yang W."/>
            <person name="Lam T.T.-Y."/>
            <person name="Chang Q."/>
            <person name="Ding S."/>
            <person name="Wang X."/>
            <person name="Zhu J."/>
            <person name="Ruan X."/>
            <person name="Zhao L."/>
            <person name="Wei J."/>
            <person name="Que T."/>
            <person name="Du C."/>
            <person name="Cheng J."/>
            <person name="Dai P."/>
            <person name="Han X."/>
            <person name="Huang E."/>
            <person name="Gao Y."/>
            <person name="Liu J."/>
            <person name="Shao H."/>
            <person name="Ye R."/>
            <person name="Li L."/>
            <person name="Wei W."/>
            <person name="Wang X."/>
            <person name="Wang C."/>
            <person name="Yang T."/>
            <person name="Huo Q."/>
            <person name="Li W."/>
            <person name="Guo W."/>
            <person name="Chen H."/>
            <person name="Zhou L."/>
            <person name="Ni X."/>
            <person name="Tian J."/>
            <person name="Zhou Y."/>
            <person name="Sheng Y."/>
            <person name="Liu T."/>
            <person name="Pan Y."/>
            <person name="Xia L."/>
            <person name="Li J."/>
            <person name="Zhao F."/>
            <person name="Cao W."/>
        </authorList>
    </citation>
    <scope>NUCLEOTIDE SEQUENCE</scope>
    <source>
        <strain evidence="1">Dsil-2018</strain>
    </source>
</reference>
<sequence length="608" mass="67616">MPSPRPALCQKSPCHDSLTTRVVVVLMFIAVCQGESGKLGVVRVVRGETFSFCLKYFPSFKALPEDKSEAEARQLVDMTAQNACLPLHKINLTDKVALIRDLGHCPLETVAKNFRDVKAYGLVVGLSGSKLDDVVYDRQSSEPLDIVVGFVNRRSLGKLMKLMTPKEPLPTQLFTKEPEIDKGLLIVWSIATFSVAMGALWAGVISHQLYRYHAYKASHPVAAAEESQHEGRRASVDEAGEVVKKPEEIDIGEDVDLQLTPRAMVLFVAFMCGTLILLYLFIQYLVYLIIGMFVLASTVALIGVLEPLFYMLPFGTARLPNYAFPCFYGSLEVRQVFLILFSIGLAFSWVVIRHNSKSWLLQDFLGVVFSIYMIKTLRLPNLMVICVLLVLLFFYDIFFVFVTPYLVPKGDSIMVEVARGGGSDEQIPMVMRVPHLSNEDIGACFGEYSVLGFGDILIPGFLVAYVHSFDLIASQGCLYYVTSVTAYGVGLVVTFIGLYIMKMAQPALLYLVPATLIPVILIAWCRGELREIWYGFKPETPFPSEEESEPPADSSKRTRSKDDEAQRGPPRPPGPATVPPLRPALFPVHRFPQPVPAPPLFHVPPGYF</sequence>
<name>A0ACB8CNL3_DERSI</name>
<gene>
    <name evidence="1" type="ORF">HPB49_025584</name>
</gene>
<evidence type="ECO:0000313" key="1">
    <source>
        <dbReference type="EMBL" id="KAH7946478.1"/>
    </source>
</evidence>
<accession>A0ACB8CNL3</accession>
<proteinExistence type="predicted"/>
<dbReference type="Proteomes" id="UP000821865">
    <property type="component" value="Chromosome 6"/>
</dbReference>
<organism evidence="1 2">
    <name type="scientific">Dermacentor silvarum</name>
    <name type="common">Tick</name>
    <dbReference type="NCBI Taxonomy" id="543639"/>
    <lineage>
        <taxon>Eukaryota</taxon>
        <taxon>Metazoa</taxon>
        <taxon>Ecdysozoa</taxon>
        <taxon>Arthropoda</taxon>
        <taxon>Chelicerata</taxon>
        <taxon>Arachnida</taxon>
        <taxon>Acari</taxon>
        <taxon>Parasitiformes</taxon>
        <taxon>Ixodida</taxon>
        <taxon>Ixodoidea</taxon>
        <taxon>Ixodidae</taxon>
        <taxon>Rhipicephalinae</taxon>
        <taxon>Dermacentor</taxon>
    </lineage>
</organism>
<keyword evidence="2" id="KW-1185">Reference proteome</keyword>
<protein>
    <submittedName>
        <fullName evidence="1">Uncharacterized protein</fullName>
    </submittedName>
</protein>
<comment type="caution">
    <text evidence="1">The sequence shown here is derived from an EMBL/GenBank/DDBJ whole genome shotgun (WGS) entry which is preliminary data.</text>
</comment>
<evidence type="ECO:0000313" key="2">
    <source>
        <dbReference type="Proteomes" id="UP000821865"/>
    </source>
</evidence>